<evidence type="ECO:0000313" key="2">
    <source>
        <dbReference type="EMBL" id="OYD58302.1"/>
    </source>
</evidence>
<dbReference type="OrthoDB" id="2373347at2"/>
<reference evidence="2 3" key="1">
    <citation type="submission" date="2017-07" db="EMBL/GenBank/DDBJ databases">
        <title>Fictibacillus sp. nov. GDSW-R2A3 Genome sequencing and assembly.</title>
        <authorList>
            <person name="Mayilraj S."/>
        </authorList>
    </citation>
    <scope>NUCLEOTIDE SEQUENCE [LARGE SCALE GENOMIC DNA]</scope>
    <source>
        <strain evidence="2 3">GDSW-R2A3</strain>
    </source>
</reference>
<dbReference type="PANTHER" id="PTHR36839">
    <property type="entry name" value="METALLO-BETA-LACTAMASE FAMILY PROTEIN (AFU_ORTHOLOGUE AFUA_5G12770)"/>
    <property type="match status" value="1"/>
</dbReference>
<dbReference type="SUPFAM" id="SSF56281">
    <property type="entry name" value="Metallo-hydrolase/oxidoreductase"/>
    <property type="match status" value="1"/>
</dbReference>
<dbReference type="SMART" id="SM00849">
    <property type="entry name" value="Lactamase_B"/>
    <property type="match status" value="1"/>
</dbReference>
<proteinExistence type="predicted"/>
<dbReference type="RefSeq" id="WP_094252443.1">
    <property type="nucleotide sequence ID" value="NZ_JBHLXL010000001.1"/>
</dbReference>
<dbReference type="InterPro" id="IPR001279">
    <property type="entry name" value="Metallo-B-lactamas"/>
</dbReference>
<dbReference type="PANTHER" id="PTHR36839:SF1">
    <property type="entry name" value="METALLO-BETA-LACTAMASE FAMILY PROTEIN (AFU_ORTHOLOGUE AFUA_5G12770)"/>
    <property type="match status" value="1"/>
</dbReference>
<gene>
    <name evidence="2" type="ORF">CGZ90_08045</name>
</gene>
<dbReference type="InterPro" id="IPR036866">
    <property type="entry name" value="RibonucZ/Hydroxyglut_hydro"/>
</dbReference>
<dbReference type="Gene3D" id="3.60.15.10">
    <property type="entry name" value="Ribonuclease Z/Hydroxyacylglutathione hydrolase-like"/>
    <property type="match status" value="1"/>
</dbReference>
<evidence type="ECO:0000313" key="3">
    <source>
        <dbReference type="Proteomes" id="UP000215059"/>
    </source>
</evidence>
<dbReference type="AlphaFoldDB" id="A0A235FAJ2"/>
<organism evidence="2 3">
    <name type="scientific">Fictibacillus aquaticus</name>
    <dbReference type="NCBI Taxonomy" id="2021314"/>
    <lineage>
        <taxon>Bacteria</taxon>
        <taxon>Bacillati</taxon>
        <taxon>Bacillota</taxon>
        <taxon>Bacilli</taxon>
        <taxon>Bacillales</taxon>
        <taxon>Fictibacillaceae</taxon>
        <taxon>Fictibacillus</taxon>
    </lineage>
</organism>
<keyword evidence="3" id="KW-1185">Reference proteome</keyword>
<protein>
    <recommendedName>
        <fullName evidence="1">Metallo-beta-lactamase domain-containing protein</fullName>
    </recommendedName>
</protein>
<name>A0A235FAJ2_9BACL</name>
<dbReference type="Proteomes" id="UP000215059">
    <property type="component" value="Unassembled WGS sequence"/>
</dbReference>
<evidence type="ECO:0000259" key="1">
    <source>
        <dbReference type="SMART" id="SM00849"/>
    </source>
</evidence>
<sequence length="274" mass="30840">MKNFICATCGVQYERTVTAPDRCIICEDERQYVGRDGQEWTDLLTMTMSGKYQNKIMSHEDGLFSITTTPEFAIGQSAYLVQVNGFSLLWDCITYIDEETVSALKDLGGINGIALSHPHYYSSQAEWAERFEVPLYIHEDDKEWVTRGSSRIVFWGGEKLEIADGLTLIRLGGHFKGGSVLHWRGGDSGAGILLSGDIITVAADRKHVSFMYSYPNMIPLPAATVKRMAEKIKPYPFGRLYNAFLRIIEENADERVQCSAERYIQALNGSYFST</sequence>
<comment type="caution">
    <text evidence="2">The sequence shown here is derived from an EMBL/GenBank/DDBJ whole genome shotgun (WGS) entry which is preliminary data.</text>
</comment>
<dbReference type="EMBL" id="NOII01000002">
    <property type="protein sequence ID" value="OYD58302.1"/>
    <property type="molecule type" value="Genomic_DNA"/>
</dbReference>
<feature type="domain" description="Metallo-beta-lactamase" evidence="1">
    <location>
        <begin position="75"/>
        <end position="239"/>
    </location>
</feature>
<accession>A0A235FAJ2</accession>